<proteinExistence type="inferred from homology"/>
<keyword evidence="11" id="KW-1185">Reference proteome</keyword>
<feature type="transmembrane region" description="Helical" evidence="10">
    <location>
        <begin position="139"/>
        <end position="157"/>
    </location>
</feature>
<keyword evidence="3 10" id="KW-0808">Transferase</keyword>
<accession>A0ABM0GII8</accession>
<feature type="transmembrane region" description="Helical" evidence="10">
    <location>
        <begin position="112"/>
        <end position="132"/>
    </location>
</feature>
<evidence type="ECO:0000256" key="5">
    <source>
        <dbReference type="ARBA" id="ARBA00022832"/>
    </source>
</evidence>
<comment type="similarity">
    <text evidence="10">Belongs to the ELO family.</text>
</comment>
<dbReference type="InterPro" id="IPR002076">
    <property type="entry name" value="ELO_fam"/>
</dbReference>
<dbReference type="PANTHER" id="PTHR11157:SF17">
    <property type="entry name" value="ELONGATION OF VERY LONG CHAIN FATTY ACIDS PROTEIN 6"/>
    <property type="match status" value="1"/>
</dbReference>
<evidence type="ECO:0000256" key="9">
    <source>
        <dbReference type="ARBA" id="ARBA00023160"/>
    </source>
</evidence>
<evidence type="ECO:0000256" key="8">
    <source>
        <dbReference type="ARBA" id="ARBA00023136"/>
    </source>
</evidence>
<keyword evidence="4 10" id="KW-0812">Transmembrane</keyword>
<dbReference type="GeneID" id="100375500"/>
<evidence type="ECO:0000256" key="7">
    <source>
        <dbReference type="ARBA" id="ARBA00023098"/>
    </source>
</evidence>
<dbReference type="InterPro" id="IPR030457">
    <property type="entry name" value="ELO_CS"/>
</dbReference>
<evidence type="ECO:0000313" key="12">
    <source>
        <dbReference type="RefSeq" id="XP_002730581.1"/>
    </source>
</evidence>
<evidence type="ECO:0000256" key="4">
    <source>
        <dbReference type="ARBA" id="ARBA00022692"/>
    </source>
</evidence>
<feature type="transmembrane region" description="Helical" evidence="10">
    <location>
        <begin position="163"/>
        <end position="184"/>
    </location>
</feature>
<comment type="subcellular location">
    <subcellularLocation>
        <location evidence="1">Membrane</location>
        <topology evidence="1">Multi-pass membrane protein</topology>
    </subcellularLocation>
</comment>
<evidence type="ECO:0000256" key="6">
    <source>
        <dbReference type="ARBA" id="ARBA00022989"/>
    </source>
</evidence>
<protein>
    <recommendedName>
        <fullName evidence="10">Elongation of very long chain fatty acids protein</fullName>
        <ecNumber evidence="10">2.3.1.199</ecNumber>
    </recommendedName>
    <alternativeName>
        <fullName evidence="10">Very-long-chain 3-oxoacyl-CoA synthase</fullName>
    </alternativeName>
</protein>
<evidence type="ECO:0000313" key="11">
    <source>
        <dbReference type="Proteomes" id="UP000694865"/>
    </source>
</evidence>
<sequence>MVFEAAEVEAYAFERNFDDSYWVEWMQLTGVKVAFAASVLYVLLIFGFQWFMTTRERLKFQRALVLWNLALAVFSAIGSWRMIVALINVLHHGTWHDAICDSSHYSNVVSGYWLWACTMSKIIELGDTVFVVSRKSKLIFLHWYHHVATLLNVWWGYSGRISTAFLFTVMNLTIHAMMYSYYALRAAGVRVPKPCAMVITALQLSQMFIGVWLCYYVYQVQSQGEECHVSLLQWRLSGLMYLSYFVLFANFFYNTYMKGRQGTRRSDAKQE</sequence>
<keyword evidence="6 10" id="KW-1133">Transmembrane helix</keyword>
<feature type="transmembrane region" description="Helical" evidence="10">
    <location>
        <begin position="33"/>
        <end position="52"/>
    </location>
</feature>
<evidence type="ECO:0000256" key="1">
    <source>
        <dbReference type="ARBA" id="ARBA00004141"/>
    </source>
</evidence>
<comment type="catalytic activity">
    <reaction evidence="10">
        <text>a very-long-chain acyl-CoA + malonyl-CoA + H(+) = a very-long-chain 3-oxoacyl-CoA + CO2 + CoA</text>
        <dbReference type="Rhea" id="RHEA:32727"/>
        <dbReference type="ChEBI" id="CHEBI:15378"/>
        <dbReference type="ChEBI" id="CHEBI:16526"/>
        <dbReference type="ChEBI" id="CHEBI:57287"/>
        <dbReference type="ChEBI" id="CHEBI:57384"/>
        <dbReference type="ChEBI" id="CHEBI:90725"/>
        <dbReference type="ChEBI" id="CHEBI:90736"/>
        <dbReference type="EC" id="2.3.1.199"/>
    </reaction>
</comment>
<reference evidence="12" key="1">
    <citation type="submission" date="2025-08" db="UniProtKB">
        <authorList>
            <consortium name="RefSeq"/>
        </authorList>
    </citation>
    <scope>IDENTIFICATION</scope>
    <source>
        <tissue evidence="12">Testes</tissue>
    </source>
</reference>
<keyword evidence="5 10" id="KW-0276">Fatty acid metabolism</keyword>
<keyword evidence="7 10" id="KW-0443">Lipid metabolism</keyword>
<feature type="transmembrane region" description="Helical" evidence="10">
    <location>
        <begin position="64"/>
        <end position="87"/>
    </location>
</feature>
<name>A0ABM0GII8_SACKO</name>
<dbReference type="RefSeq" id="XP_002730581.1">
    <property type="nucleotide sequence ID" value="XM_002730535.2"/>
</dbReference>
<dbReference type="Pfam" id="PF01151">
    <property type="entry name" value="ELO"/>
    <property type="match status" value="1"/>
</dbReference>
<evidence type="ECO:0000256" key="2">
    <source>
        <dbReference type="ARBA" id="ARBA00022516"/>
    </source>
</evidence>
<organism evidence="11 12">
    <name type="scientific">Saccoglossus kowalevskii</name>
    <name type="common">Acorn worm</name>
    <dbReference type="NCBI Taxonomy" id="10224"/>
    <lineage>
        <taxon>Eukaryota</taxon>
        <taxon>Metazoa</taxon>
        <taxon>Hemichordata</taxon>
        <taxon>Enteropneusta</taxon>
        <taxon>Harrimaniidae</taxon>
        <taxon>Saccoglossus</taxon>
    </lineage>
</organism>
<dbReference type="PANTHER" id="PTHR11157">
    <property type="entry name" value="FATTY ACID ACYL TRANSFERASE-RELATED"/>
    <property type="match status" value="1"/>
</dbReference>
<dbReference type="EC" id="2.3.1.199" evidence="10"/>
<evidence type="ECO:0000256" key="10">
    <source>
        <dbReference type="RuleBase" id="RU361115"/>
    </source>
</evidence>
<dbReference type="PROSITE" id="PS01188">
    <property type="entry name" value="ELO"/>
    <property type="match status" value="1"/>
</dbReference>
<feature type="transmembrane region" description="Helical" evidence="10">
    <location>
        <begin position="196"/>
        <end position="218"/>
    </location>
</feature>
<dbReference type="Proteomes" id="UP000694865">
    <property type="component" value="Unplaced"/>
</dbReference>
<keyword evidence="2 10" id="KW-0444">Lipid biosynthesis</keyword>
<keyword evidence="8 10" id="KW-0472">Membrane</keyword>
<keyword evidence="9 10" id="KW-0275">Fatty acid biosynthesis</keyword>
<evidence type="ECO:0000256" key="3">
    <source>
        <dbReference type="ARBA" id="ARBA00022679"/>
    </source>
</evidence>
<gene>
    <name evidence="12" type="primary">LOC100375500</name>
</gene>
<feature type="transmembrane region" description="Helical" evidence="10">
    <location>
        <begin position="238"/>
        <end position="256"/>
    </location>
</feature>